<evidence type="ECO:0000313" key="3">
    <source>
        <dbReference type="Proteomes" id="UP000324222"/>
    </source>
</evidence>
<organism evidence="2 3">
    <name type="scientific">Portunus trituberculatus</name>
    <name type="common">Swimming crab</name>
    <name type="synonym">Neptunus trituberculatus</name>
    <dbReference type="NCBI Taxonomy" id="210409"/>
    <lineage>
        <taxon>Eukaryota</taxon>
        <taxon>Metazoa</taxon>
        <taxon>Ecdysozoa</taxon>
        <taxon>Arthropoda</taxon>
        <taxon>Crustacea</taxon>
        <taxon>Multicrustacea</taxon>
        <taxon>Malacostraca</taxon>
        <taxon>Eumalacostraca</taxon>
        <taxon>Eucarida</taxon>
        <taxon>Decapoda</taxon>
        <taxon>Pleocyemata</taxon>
        <taxon>Brachyura</taxon>
        <taxon>Eubrachyura</taxon>
        <taxon>Portunoidea</taxon>
        <taxon>Portunidae</taxon>
        <taxon>Portuninae</taxon>
        <taxon>Portunus</taxon>
    </lineage>
</organism>
<comment type="caution">
    <text evidence="2">The sequence shown here is derived from an EMBL/GenBank/DDBJ whole genome shotgun (WGS) entry which is preliminary data.</text>
</comment>
<name>A0A5B7ILC2_PORTR</name>
<evidence type="ECO:0000256" key="1">
    <source>
        <dbReference type="SAM" id="MobiDB-lite"/>
    </source>
</evidence>
<dbReference type="AlphaFoldDB" id="A0A5B7ILC2"/>
<feature type="region of interest" description="Disordered" evidence="1">
    <location>
        <begin position="1"/>
        <end position="39"/>
    </location>
</feature>
<protein>
    <submittedName>
        <fullName evidence="2">Uncharacterized protein</fullName>
    </submittedName>
</protein>
<sequence>MRVEYTPTRLKIPSAPLTTQPEPPPQANKYWNKNECEANPPQTRNKMECRLYDDIASTMKLCLEREMEIGTASR</sequence>
<dbReference type="EMBL" id="VSRR010060587">
    <property type="protein sequence ID" value="MPC82739.1"/>
    <property type="molecule type" value="Genomic_DNA"/>
</dbReference>
<proteinExistence type="predicted"/>
<evidence type="ECO:0000313" key="2">
    <source>
        <dbReference type="EMBL" id="MPC82739.1"/>
    </source>
</evidence>
<dbReference type="Proteomes" id="UP000324222">
    <property type="component" value="Unassembled WGS sequence"/>
</dbReference>
<accession>A0A5B7ILC2</accession>
<keyword evidence="3" id="KW-1185">Reference proteome</keyword>
<reference evidence="2 3" key="1">
    <citation type="submission" date="2019-05" db="EMBL/GenBank/DDBJ databases">
        <title>Another draft genome of Portunus trituberculatus and its Hox gene families provides insights of decapod evolution.</title>
        <authorList>
            <person name="Jeong J.-H."/>
            <person name="Song I."/>
            <person name="Kim S."/>
            <person name="Choi T."/>
            <person name="Kim D."/>
            <person name="Ryu S."/>
            <person name="Kim W."/>
        </authorList>
    </citation>
    <scope>NUCLEOTIDE SEQUENCE [LARGE SCALE GENOMIC DNA]</scope>
    <source>
        <tissue evidence="2">Muscle</tissue>
    </source>
</reference>
<gene>
    <name evidence="2" type="ORF">E2C01_077421</name>
</gene>